<comment type="similarity">
    <text evidence="1">Belongs to the universal stress protein A family.</text>
</comment>
<dbReference type="EMBL" id="BSNS01000020">
    <property type="protein sequence ID" value="GLQ56654.1"/>
    <property type="molecule type" value="Genomic_DNA"/>
</dbReference>
<dbReference type="RefSeq" id="WP_284342042.1">
    <property type="nucleotide sequence ID" value="NZ_BSNS01000020.1"/>
</dbReference>
<evidence type="ECO:0000259" key="2">
    <source>
        <dbReference type="Pfam" id="PF00582"/>
    </source>
</evidence>
<evidence type="ECO:0000256" key="1">
    <source>
        <dbReference type="ARBA" id="ARBA00008791"/>
    </source>
</evidence>
<dbReference type="Gene3D" id="3.40.50.620">
    <property type="entry name" value="HUPs"/>
    <property type="match status" value="1"/>
</dbReference>
<name>A0ABQ5WA59_9HYPH</name>
<dbReference type="InterPro" id="IPR014729">
    <property type="entry name" value="Rossmann-like_a/b/a_fold"/>
</dbReference>
<dbReference type="Proteomes" id="UP001156691">
    <property type="component" value="Unassembled WGS sequence"/>
</dbReference>
<dbReference type="PANTHER" id="PTHR46268:SF6">
    <property type="entry name" value="UNIVERSAL STRESS PROTEIN UP12"/>
    <property type="match status" value="1"/>
</dbReference>
<dbReference type="InterPro" id="IPR006016">
    <property type="entry name" value="UspA"/>
</dbReference>
<evidence type="ECO:0000313" key="3">
    <source>
        <dbReference type="EMBL" id="GLQ56654.1"/>
    </source>
</evidence>
<comment type="caution">
    <text evidence="3">The sequence shown here is derived from an EMBL/GenBank/DDBJ whole genome shotgun (WGS) entry which is preliminary data.</text>
</comment>
<dbReference type="SUPFAM" id="SSF52402">
    <property type="entry name" value="Adenine nucleotide alpha hydrolases-like"/>
    <property type="match status" value="1"/>
</dbReference>
<dbReference type="InterPro" id="IPR006015">
    <property type="entry name" value="Universal_stress_UspA"/>
</dbReference>
<accession>A0ABQ5WA59</accession>
<reference evidence="4" key="1">
    <citation type="journal article" date="2019" name="Int. J. Syst. Evol. Microbiol.">
        <title>The Global Catalogue of Microorganisms (GCM) 10K type strain sequencing project: providing services to taxonomists for standard genome sequencing and annotation.</title>
        <authorList>
            <consortium name="The Broad Institute Genomics Platform"/>
            <consortium name="The Broad Institute Genome Sequencing Center for Infectious Disease"/>
            <person name="Wu L."/>
            <person name="Ma J."/>
        </authorList>
    </citation>
    <scope>NUCLEOTIDE SEQUENCE [LARGE SCALE GENOMIC DNA]</scope>
    <source>
        <strain evidence="4">NBRC 112416</strain>
    </source>
</reference>
<dbReference type="PRINTS" id="PR01438">
    <property type="entry name" value="UNVRSLSTRESS"/>
</dbReference>
<keyword evidence="4" id="KW-1185">Reference proteome</keyword>
<gene>
    <name evidence="3" type="ORF">GCM10010862_39130</name>
</gene>
<protein>
    <submittedName>
        <fullName evidence="3">Universal stress protein A</fullName>
    </submittedName>
</protein>
<dbReference type="Pfam" id="PF00582">
    <property type="entry name" value="Usp"/>
    <property type="match status" value="1"/>
</dbReference>
<feature type="domain" description="UspA" evidence="2">
    <location>
        <begin position="2"/>
        <end position="171"/>
    </location>
</feature>
<sequence length="172" mass="18605">MTTILVALDGSDHSRRALALAIDLAKLQHADLTLLHVEDDRPVAEGDRHLMAVEFNQQLKRYSSLLPAYAEGGYLPIVAEGPPVPPDATLRAAMEEAILEDAAREARRAGVAARKLARQGDAGKQIVSAAEEVGAELIVMGRRGLNTLEELLLGSVSRKVLRESRRNVLTVV</sequence>
<organism evidence="3 4">
    <name type="scientific">Devosia nitrariae</name>
    <dbReference type="NCBI Taxonomy" id="2071872"/>
    <lineage>
        <taxon>Bacteria</taxon>
        <taxon>Pseudomonadati</taxon>
        <taxon>Pseudomonadota</taxon>
        <taxon>Alphaproteobacteria</taxon>
        <taxon>Hyphomicrobiales</taxon>
        <taxon>Devosiaceae</taxon>
        <taxon>Devosia</taxon>
    </lineage>
</organism>
<proteinExistence type="inferred from homology"/>
<dbReference type="CDD" id="cd00293">
    <property type="entry name" value="USP-like"/>
    <property type="match status" value="1"/>
</dbReference>
<evidence type="ECO:0000313" key="4">
    <source>
        <dbReference type="Proteomes" id="UP001156691"/>
    </source>
</evidence>
<dbReference type="PANTHER" id="PTHR46268">
    <property type="entry name" value="STRESS RESPONSE PROTEIN NHAX"/>
    <property type="match status" value="1"/>
</dbReference>